<dbReference type="InterPro" id="IPR041347">
    <property type="entry name" value="MftR_C"/>
</dbReference>
<name>A0ABV3F6P6_9NOCA</name>
<evidence type="ECO:0000259" key="5">
    <source>
        <dbReference type="PROSITE" id="PS50977"/>
    </source>
</evidence>
<dbReference type="PROSITE" id="PS01081">
    <property type="entry name" value="HTH_TETR_1"/>
    <property type="match status" value="1"/>
</dbReference>
<dbReference type="InterPro" id="IPR023772">
    <property type="entry name" value="DNA-bd_HTH_TetR-type_CS"/>
</dbReference>
<organism evidence="6 7">
    <name type="scientific">Nocardia fusca</name>
    <dbReference type="NCBI Taxonomy" id="941183"/>
    <lineage>
        <taxon>Bacteria</taxon>
        <taxon>Bacillati</taxon>
        <taxon>Actinomycetota</taxon>
        <taxon>Actinomycetes</taxon>
        <taxon>Mycobacteriales</taxon>
        <taxon>Nocardiaceae</taxon>
        <taxon>Nocardia</taxon>
    </lineage>
</organism>
<dbReference type="Pfam" id="PF17754">
    <property type="entry name" value="TetR_C_14"/>
    <property type="match status" value="1"/>
</dbReference>
<accession>A0ABV3F6P6</accession>
<dbReference type="SUPFAM" id="SSF46689">
    <property type="entry name" value="Homeodomain-like"/>
    <property type="match status" value="1"/>
</dbReference>
<dbReference type="Gene3D" id="1.10.10.60">
    <property type="entry name" value="Homeodomain-like"/>
    <property type="match status" value="1"/>
</dbReference>
<evidence type="ECO:0000256" key="3">
    <source>
        <dbReference type="ARBA" id="ARBA00023163"/>
    </source>
</evidence>
<dbReference type="InterPro" id="IPR009057">
    <property type="entry name" value="Homeodomain-like_sf"/>
</dbReference>
<feature type="DNA-binding region" description="H-T-H motif" evidence="4">
    <location>
        <begin position="37"/>
        <end position="56"/>
    </location>
</feature>
<protein>
    <submittedName>
        <fullName evidence="6">Helix-turn-helix domain-containing protein</fullName>
    </submittedName>
</protein>
<reference evidence="6 7" key="1">
    <citation type="submission" date="2024-06" db="EMBL/GenBank/DDBJ databases">
        <title>The Natural Products Discovery Center: Release of the First 8490 Sequenced Strains for Exploring Actinobacteria Biosynthetic Diversity.</title>
        <authorList>
            <person name="Kalkreuter E."/>
            <person name="Kautsar S.A."/>
            <person name="Yang D."/>
            <person name="Bader C.D."/>
            <person name="Teijaro C.N."/>
            <person name="Fluegel L."/>
            <person name="Davis C.M."/>
            <person name="Simpson J.R."/>
            <person name="Lauterbach L."/>
            <person name="Steele A.D."/>
            <person name="Gui C."/>
            <person name="Meng S."/>
            <person name="Li G."/>
            <person name="Viehrig K."/>
            <person name="Ye F."/>
            <person name="Su P."/>
            <person name="Kiefer A.F."/>
            <person name="Nichols A."/>
            <person name="Cepeda A.J."/>
            <person name="Yan W."/>
            <person name="Fan B."/>
            <person name="Jiang Y."/>
            <person name="Adhikari A."/>
            <person name="Zheng C.-J."/>
            <person name="Schuster L."/>
            <person name="Cowan T.M."/>
            <person name="Smanski M.J."/>
            <person name="Chevrette M.G."/>
            <person name="De Carvalho L.P.S."/>
            <person name="Shen B."/>
        </authorList>
    </citation>
    <scope>NUCLEOTIDE SEQUENCE [LARGE SCALE GENOMIC DNA]</scope>
    <source>
        <strain evidence="6 7">NPDC050671</strain>
    </source>
</reference>
<keyword evidence="3" id="KW-0804">Transcription</keyword>
<evidence type="ECO:0000256" key="1">
    <source>
        <dbReference type="ARBA" id="ARBA00023015"/>
    </source>
</evidence>
<sequence>MGRPEAGLREVKKERTRRNLLVTAYRLFEAKGYDATTITEIARAAEVSQGTFFNYFAAKEDLIFGDRAEIAEAGIEALKRRGPADTPADAVARGFEAMLGAQSHHDPDGLEHQRVRLLITVPSLYATSLWRLFDIQHRMAAQLRKMFPGELDDTEAAILVGAFAGAGMASLRAAIASEAPLEPAVRTAITEVARRFRDWKPENRHGG</sequence>
<dbReference type="PROSITE" id="PS50977">
    <property type="entry name" value="HTH_TETR_2"/>
    <property type="match status" value="1"/>
</dbReference>
<keyword evidence="7" id="KW-1185">Reference proteome</keyword>
<proteinExistence type="predicted"/>
<evidence type="ECO:0000313" key="7">
    <source>
        <dbReference type="Proteomes" id="UP001551658"/>
    </source>
</evidence>
<keyword evidence="1" id="KW-0805">Transcription regulation</keyword>
<dbReference type="Pfam" id="PF00440">
    <property type="entry name" value="TetR_N"/>
    <property type="match status" value="1"/>
</dbReference>
<dbReference type="InterPro" id="IPR001647">
    <property type="entry name" value="HTH_TetR"/>
</dbReference>
<dbReference type="PRINTS" id="PR00455">
    <property type="entry name" value="HTHTETR"/>
</dbReference>
<dbReference type="RefSeq" id="WP_357977391.1">
    <property type="nucleotide sequence ID" value="NZ_JBFAIH010000005.1"/>
</dbReference>
<dbReference type="Proteomes" id="UP001551658">
    <property type="component" value="Unassembled WGS sequence"/>
</dbReference>
<evidence type="ECO:0000256" key="2">
    <source>
        <dbReference type="ARBA" id="ARBA00023125"/>
    </source>
</evidence>
<gene>
    <name evidence="6" type="ORF">AB0H72_11780</name>
</gene>
<dbReference type="PANTHER" id="PTHR30055:SF234">
    <property type="entry name" value="HTH-TYPE TRANSCRIPTIONAL REGULATOR BETI"/>
    <property type="match status" value="1"/>
</dbReference>
<dbReference type="InterPro" id="IPR050109">
    <property type="entry name" value="HTH-type_TetR-like_transc_reg"/>
</dbReference>
<evidence type="ECO:0000313" key="6">
    <source>
        <dbReference type="EMBL" id="MEV0363374.1"/>
    </source>
</evidence>
<dbReference type="PANTHER" id="PTHR30055">
    <property type="entry name" value="HTH-TYPE TRANSCRIPTIONAL REGULATOR RUTR"/>
    <property type="match status" value="1"/>
</dbReference>
<dbReference type="Gene3D" id="1.10.357.10">
    <property type="entry name" value="Tetracycline Repressor, domain 2"/>
    <property type="match status" value="1"/>
</dbReference>
<dbReference type="EMBL" id="JBFAIH010000005">
    <property type="protein sequence ID" value="MEV0363374.1"/>
    <property type="molecule type" value="Genomic_DNA"/>
</dbReference>
<keyword evidence="2 4" id="KW-0238">DNA-binding</keyword>
<comment type="caution">
    <text evidence="6">The sequence shown here is derived from an EMBL/GenBank/DDBJ whole genome shotgun (WGS) entry which is preliminary data.</text>
</comment>
<evidence type="ECO:0000256" key="4">
    <source>
        <dbReference type="PROSITE-ProRule" id="PRU00335"/>
    </source>
</evidence>
<feature type="domain" description="HTH tetR-type" evidence="5">
    <location>
        <begin position="14"/>
        <end position="74"/>
    </location>
</feature>